<proteinExistence type="predicted"/>
<protein>
    <submittedName>
        <fullName evidence="2">Uncharacterized protein</fullName>
    </submittedName>
</protein>
<dbReference type="RefSeq" id="WP_197446835.1">
    <property type="nucleotide sequence ID" value="NZ_CP036426.1"/>
</dbReference>
<reference evidence="2 3" key="1">
    <citation type="submission" date="2019-02" db="EMBL/GenBank/DDBJ databases">
        <title>Deep-cultivation of Planctomycetes and their phenomic and genomic characterization uncovers novel biology.</title>
        <authorList>
            <person name="Wiegand S."/>
            <person name="Jogler M."/>
            <person name="Boedeker C."/>
            <person name="Pinto D."/>
            <person name="Vollmers J."/>
            <person name="Rivas-Marin E."/>
            <person name="Kohn T."/>
            <person name="Peeters S.H."/>
            <person name="Heuer A."/>
            <person name="Rast P."/>
            <person name="Oberbeckmann S."/>
            <person name="Bunk B."/>
            <person name="Jeske O."/>
            <person name="Meyerdierks A."/>
            <person name="Storesund J.E."/>
            <person name="Kallscheuer N."/>
            <person name="Luecker S."/>
            <person name="Lage O.M."/>
            <person name="Pohl T."/>
            <person name="Merkel B.J."/>
            <person name="Hornburger P."/>
            <person name="Mueller R.-W."/>
            <person name="Bruemmer F."/>
            <person name="Labrenz M."/>
            <person name="Spormann A.M."/>
            <person name="Op den Camp H."/>
            <person name="Overmann J."/>
            <person name="Amann R."/>
            <person name="Jetten M.S.M."/>
            <person name="Mascher T."/>
            <person name="Medema M.H."/>
            <person name="Devos D.P."/>
            <person name="Kaster A.-K."/>
            <person name="Ovreas L."/>
            <person name="Rohde M."/>
            <person name="Galperin M.Y."/>
            <person name="Jogler C."/>
        </authorList>
    </citation>
    <scope>NUCLEOTIDE SEQUENCE [LARGE SCALE GENOMIC DNA]</scope>
    <source>
        <strain evidence="2 3">ElP</strain>
    </source>
</reference>
<organism evidence="2 3">
    <name type="scientific">Tautonia plasticadhaerens</name>
    <dbReference type="NCBI Taxonomy" id="2527974"/>
    <lineage>
        <taxon>Bacteria</taxon>
        <taxon>Pseudomonadati</taxon>
        <taxon>Planctomycetota</taxon>
        <taxon>Planctomycetia</taxon>
        <taxon>Isosphaerales</taxon>
        <taxon>Isosphaeraceae</taxon>
        <taxon>Tautonia</taxon>
    </lineage>
</organism>
<dbReference type="AlphaFoldDB" id="A0A518GZI9"/>
<dbReference type="KEGG" id="tpla:ElP_18870"/>
<evidence type="ECO:0000313" key="2">
    <source>
        <dbReference type="EMBL" id="QDV34006.1"/>
    </source>
</evidence>
<gene>
    <name evidence="2" type="ORF">ElP_18870</name>
</gene>
<sequence>MTAPGPLPVPSEGREHRIHAGCGGSGCPGCRHTGYATMGPVAIARVAARVGPGEAPGVGPPPPSPAQLSLMFD</sequence>
<accession>A0A518GZI9</accession>
<keyword evidence="3" id="KW-1185">Reference proteome</keyword>
<dbReference type="EMBL" id="CP036426">
    <property type="protein sequence ID" value="QDV34006.1"/>
    <property type="molecule type" value="Genomic_DNA"/>
</dbReference>
<dbReference type="Proteomes" id="UP000317835">
    <property type="component" value="Chromosome"/>
</dbReference>
<evidence type="ECO:0000313" key="3">
    <source>
        <dbReference type="Proteomes" id="UP000317835"/>
    </source>
</evidence>
<evidence type="ECO:0000256" key="1">
    <source>
        <dbReference type="SAM" id="MobiDB-lite"/>
    </source>
</evidence>
<name>A0A518GZI9_9BACT</name>
<feature type="region of interest" description="Disordered" evidence="1">
    <location>
        <begin position="51"/>
        <end position="73"/>
    </location>
</feature>